<accession>A0A9P7ZM66</accession>
<proteinExistence type="predicted"/>
<dbReference type="EMBL" id="MU251253">
    <property type="protein sequence ID" value="KAG9254693.1"/>
    <property type="molecule type" value="Genomic_DNA"/>
</dbReference>
<dbReference type="Proteomes" id="UP000887229">
    <property type="component" value="Unassembled WGS sequence"/>
</dbReference>
<evidence type="ECO:0000256" key="1">
    <source>
        <dbReference type="SAM" id="MobiDB-lite"/>
    </source>
</evidence>
<dbReference type="PANTHER" id="PTHR38788:SF3">
    <property type="entry name" value="CLR5 DOMAIN-CONTAINING PROTEIN"/>
    <property type="match status" value="1"/>
</dbReference>
<evidence type="ECO:0000313" key="3">
    <source>
        <dbReference type="EMBL" id="KAG9254693.1"/>
    </source>
</evidence>
<comment type="caution">
    <text evidence="3">The sequence shown here is derived from an EMBL/GenBank/DDBJ whole genome shotgun (WGS) entry which is preliminary data.</text>
</comment>
<dbReference type="Pfam" id="PF14420">
    <property type="entry name" value="Clr5"/>
    <property type="match status" value="1"/>
</dbReference>
<dbReference type="RefSeq" id="XP_046118617.1">
    <property type="nucleotide sequence ID" value="XM_046262195.1"/>
</dbReference>
<evidence type="ECO:0000313" key="4">
    <source>
        <dbReference type="Proteomes" id="UP000887229"/>
    </source>
</evidence>
<dbReference type="PANTHER" id="PTHR38788">
    <property type="entry name" value="CLR5 DOMAIN-CONTAINING PROTEIN"/>
    <property type="match status" value="1"/>
</dbReference>
<dbReference type="GeneID" id="70293098"/>
<evidence type="ECO:0000259" key="2">
    <source>
        <dbReference type="Pfam" id="PF14420"/>
    </source>
</evidence>
<sequence length="186" mass="21905">MVKPWNQYKDDITHLYIHERRTLKEVREIMSQKHGFNASIRSYRQRFDQWDLQKYKCKRRTARRQQQGQQPPHDRRQSSGSASPPWPSPPQTPPTYTQHEGPPPHLSFPTSAYYSPRLEAFDGFHNVDERRAVHLERYAGCRNDQEAPTLTTFAHRFDDLPQAYTSTDYGFFPDIQSNQGVLGRPF</sequence>
<feature type="domain" description="Clr5" evidence="2">
    <location>
        <begin position="1"/>
        <end position="54"/>
    </location>
</feature>
<dbReference type="InterPro" id="IPR025676">
    <property type="entry name" value="Clr5_dom"/>
</dbReference>
<keyword evidence="4" id="KW-1185">Reference proteome</keyword>
<dbReference type="AlphaFoldDB" id="A0A9P7ZM66"/>
<reference evidence="3" key="1">
    <citation type="journal article" date="2021" name="IMA Fungus">
        <title>Genomic characterization of three marine fungi, including Emericellopsis atlantica sp. nov. with signatures of a generalist lifestyle and marine biomass degradation.</title>
        <authorList>
            <person name="Hagestad O.C."/>
            <person name="Hou L."/>
            <person name="Andersen J.H."/>
            <person name="Hansen E.H."/>
            <person name="Altermark B."/>
            <person name="Li C."/>
            <person name="Kuhnert E."/>
            <person name="Cox R.J."/>
            <person name="Crous P.W."/>
            <person name="Spatafora J.W."/>
            <person name="Lail K."/>
            <person name="Amirebrahimi M."/>
            <person name="Lipzen A."/>
            <person name="Pangilinan J."/>
            <person name="Andreopoulos W."/>
            <person name="Hayes R.D."/>
            <person name="Ng V."/>
            <person name="Grigoriev I.V."/>
            <person name="Jackson S.A."/>
            <person name="Sutton T.D.S."/>
            <person name="Dobson A.D.W."/>
            <person name="Rama T."/>
        </authorList>
    </citation>
    <scope>NUCLEOTIDE SEQUENCE</scope>
    <source>
        <strain evidence="3">TS7</strain>
    </source>
</reference>
<protein>
    <submittedName>
        <fullName evidence="3">Clr5 domain-containing protein</fullName>
    </submittedName>
</protein>
<feature type="compositionally biased region" description="Pro residues" evidence="1">
    <location>
        <begin position="84"/>
        <end position="93"/>
    </location>
</feature>
<feature type="region of interest" description="Disordered" evidence="1">
    <location>
        <begin position="58"/>
        <end position="111"/>
    </location>
</feature>
<dbReference type="OrthoDB" id="4115389at2759"/>
<organism evidence="3 4">
    <name type="scientific">Emericellopsis atlantica</name>
    <dbReference type="NCBI Taxonomy" id="2614577"/>
    <lineage>
        <taxon>Eukaryota</taxon>
        <taxon>Fungi</taxon>
        <taxon>Dikarya</taxon>
        <taxon>Ascomycota</taxon>
        <taxon>Pezizomycotina</taxon>
        <taxon>Sordariomycetes</taxon>
        <taxon>Hypocreomycetidae</taxon>
        <taxon>Hypocreales</taxon>
        <taxon>Bionectriaceae</taxon>
        <taxon>Emericellopsis</taxon>
    </lineage>
</organism>
<gene>
    <name evidence="3" type="ORF">F5Z01DRAFT_636175</name>
</gene>
<name>A0A9P7ZM66_9HYPO</name>